<sequence>MPSPSRPHGRLRPAAARISAAVRLLVGEPDVPGRAAEYQRLLVQWSEVARVDVVKAA</sequence>
<accession>A0ABU3QFF1</accession>
<evidence type="ECO:0000313" key="1">
    <source>
        <dbReference type="EMBL" id="MDT9681482.1"/>
    </source>
</evidence>
<dbReference type="EMBL" id="JAWCTQ010000004">
    <property type="protein sequence ID" value="MDT9681482.1"/>
    <property type="molecule type" value="Genomic_DNA"/>
</dbReference>
<proteinExistence type="predicted"/>
<comment type="caution">
    <text evidence="1">The sequence shown here is derived from an EMBL/GenBank/DDBJ whole genome shotgun (WGS) entry which is preliminary data.</text>
</comment>
<protein>
    <submittedName>
        <fullName evidence="1">Uncharacterized protein</fullName>
    </submittedName>
</protein>
<dbReference type="RefSeq" id="WP_315876504.1">
    <property type="nucleotide sequence ID" value="NZ_JAWCTQ010000004.1"/>
</dbReference>
<evidence type="ECO:0000313" key="2">
    <source>
        <dbReference type="Proteomes" id="UP001250181"/>
    </source>
</evidence>
<organism evidence="1 2">
    <name type="scientific">Streptomyces tamarix</name>
    <dbReference type="NCBI Taxonomy" id="3078565"/>
    <lineage>
        <taxon>Bacteria</taxon>
        <taxon>Bacillati</taxon>
        <taxon>Actinomycetota</taxon>
        <taxon>Actinomycetes</taxon>
        <taxon>Kitasatosporales</taxon>
        <taxon>Streptomycetaceae</taxon>
        <taxon>Streptomyces</taxon>
    </lineage>
</organism>
<keyword evidence="2" id="KW-1185">Reference proteome</keyword>
<dbReference type="Proteomes" id="UP001250181">
    <property type="component" value="Unassembled WGS sequence"/>
</dbReference>
<name>A0ABU3QFF1_9ACTN</name>
<gene>
    <name evidence="1" type="ORF">RND61_05255</name>
</gene>
<reference evidence="1 2" key="1">
    <citation type="submission" date="2023-09" db="EMBL/GenBank/DDBJ databases">
        <title>Streptomyces sp. nov.: A antagonism against Alternaria gaisen Producing Streptochlin, Isolated from Tamarix root soil.</title>
        <authorList>
            <person name="Chen Y."/>
        </authorList>
    </citation>
    <scope>NUCLEOTIDE SEQUENCE [LARGE SCALE GENOMIC DNA]</scope>
    <source>
        <strain evidence="1 2">TRM76323</strain>
    </source>
</reference>